<feature type="transmembrane region" description="Helical" evidence="5">
    <location>
        <begin position="230"/>
        <end position="249"/>
    </location>
</feature>
<evidence type="ECO:0000256" key="3">
    <source>
        <dbReference type="ARBA" id="ARBA00022989"/>
    </source>
</evidence>
<protein>
    <submittedName>
        <fullName evidence="7">Putrescine importer PuuP</fullName>
    </submittedName>
</protein>
<feature type="transmembrane region" description="Helical" evidence="5">
    <location>
        <begin position="47"/>
        <end position="66"/>
    </location>
</feature>
<dbReference type="RefSeq" id="WP_063236169.1">
    <property type="nucleotide sequence ID" value="NZ_BCVO01000039.1"/>
</dbReference>
<evidence type="ECO:0000256" key="4">
    <source>
        <dbReference type="ARBA" id="ARBA00023136"/>
    </source>
</evidence>
<keyword evidence="4 5" id="KW-0472">Membrane</keyword>
<feature type="transmembrane region" description="Helical" evidence="5">
    <location>
        <begin position="386"/>
        <end position="403"/>
    </location>
</feature>
<reference evidence="7 8" key="1">
    <citation type="submission" date="2016-10" db="EMBL/GenBank/DDBJ databases">
        <title>The whole genome sequencing and assembly of Bacillus simplex DSM 1321 strain.</title>
        <authorList>
            <person name="Park M.-K."/>
            <person name="Lee Y.-J."/>
            <person name="Yi H."/>
            <person name="Bahn Y.-S."/>
            <person name="Kim J.F."/>
            <person name="Lee D.-W."/>
        </authorList>
    </citation>
    <scope>NUCLEOTIDE SEQUENCE [LARGE SCALE GENOMIC DNA]</scope>
    <source>
        <strain evidence="7 8">DSM 1321</strain>
    </source>
</reference>
<dbReference type="InterPro" id="IPR004841">
    <property type="entry name" value="AA-permease/SLC12A_dom"/>
</dbReference>
<evidence type="ECO:0000256" key="2">
    <source>
        <dbReference type="ARBA" id="ARBA00022692"/>
    </source>
</evidence>
<feature type="transmembrane region" description="Helical" evidence="5">
    <location>
        <begin position="281"/>
        <end position="308"/>
    </location>
</feature>
<dbReference type="GO" id="GO:0055085">
    <property type="term" value="P:transmembrane transport"/>
    <property type="evidence" value="ECO:0007669"/>
    <property type="project" value="InterPro"/>
</dbReference>
<feature type="domain" description="Amino acid permease/ SLC12A" evidence="6">
    <location>
        <begin position="16"/>
        <end position="401"/>
    </location>
</feature>
<dbReference type="EMBL" id="CP017704">
    <property type="protein sequence ID" value="ASS95257.1"/>
    <property type="molecule type" value="Genomic_DNA"/>
</dbReference>
<dbReference type="PANTHER" id="PTHR42770">
    <property type="entry name" value="AMINO ACID TRANSPORTER-RELATED"/>
    <property type="match status" value="1"/>
</dbReference>
<dbReference type="PANTHER" id="PTHR42770:SF8">
    <property type="entry name" value="PUTRESCINE IMPORTER PUUP"/>
    <property type="match status" value="1"/>
</dbReference>
<evidence type="ECO:0000256" key="1">
    <source>
        <dbReference type="ARBA" id="ARBA00004141"/>
    </source>
</evidence>
<proteinExistence type="predicted"/>
<feature type="transmembrane region" description="Helical" evidence="5">
    <location>
        <begin position="152"/>
        <end position="173"/>
    </location>
</feature>
<feature type="transmembrane region" description="Helical" evidence="5">
    <location>
        <begin position="409"/>
        <end position="428"/>
    </location>
</feature>
<feature type="transmembrane region" description="Helical" evidence="5">
    <location>
        <begin position="193"/>
        <end position="218"/>
    </location>
</feature>
<feature type="transmembrane region" description="Helical" evidence="5">
    <location>
        <begin position="120"/>
        <end position="140"/>
    </location>
</feature>
<organism evidence="7 8">
    <name type="scientific">Peribacillus simplex NBRC 15720 = DSM 1321</name>
    <dbReference type="NCBI Taxonomy" id="1349754"/>
    <lineage>
        <taxon>Bacteria</taxon>
        <taxon>Bacillati</taxon>
        <taxon>Bacillota</taxon>
        <taxon>Bacilli</taxon>
        <taxon>Bacillales</taxon>
        <taxon>Bacillaceae</taxon>
        <taxon>Peribacillus</taxon>
    </lineage>
</organism>
<feature type="transmembrane region" description="Helical" evidence="5">
    <location>
        <begin position="329"/>
        <end position="348"/>
    </location>
</feature>
<dbReference type="OrthoDB" id="9804700at2"/>
<dbReference type="AlphaFoldDB" id="A0A223EJ33"/>
<accession>A0A223EJ33</accession>
<dbReference type="Gene3D" id="1.20.1740.10">
    <property type="entry name" value="Amino acid/polyamine transporter I"/>
    <property type="match status" value="1"/>
</dbReference>
<dbReference type="PIRSF" id="PIRSF006060">
    <property type="entry name" value="AA_transporter"/>
    <property type="match status" value="1"/>
</dbReference>
<gene>
    <name evidence="7" type="ORF">BS1321_15880</name>
</gene>
<sequence>MKGLPELKRSLNTRYVIVFGLSFMAPVTVFSTYGIAIDRTHGMVPTAYIIALIVMLFTSYSYAKMVQVYPTTGSAYTFVQKGINSHLGFLVGWVILLDYLFSPMISALLFGIMVNAYFPGIPIIAVIISFIIAVTIINIFGIKVAANVNTFLVMFQFLFIIIFSLLCINGLLAGKGTGELFSMDPFFSPDVNFNNLLSIVPLLCFSFLGFDAVTTLAEETKDPKKTLPKAIYATTLIGGLLFIASTYFAQSIFPNFTSFKNPDTAIVDIMIYTGGNFLNSLFISVVVTAATASAIASGGSGARILYAMGRDNVLPKRIFGYVSPKFQTPIFNILIIACVAMSAVFLDIATATSFINFGALFAFTFVNLSVLIHYFVRQKQRSPKSIILYLLLPLIGTGITILFMTKLDIHSLVLGITWLAVGFIYLLYLTKMFKERPPELNFEEQKEEFDVKLVQ</sequence>
<evidence type="ECO:0000313" key="8">
    <source>
        <dbReference type="Proteomes" id="UP000214618"/>
    </source>
</evidence>
<dbReference type="InterPro" id="IPR050367">
    <property type="entry name" value="APC_superfamily"/>
</dbReference>
<keyword evidence="2 5" id="KW-0812">Transmembrane</keyword>
<feature type="transmembrane region" description="Helical" evidence="5">
    <location>
        <begin position="354"/>
        <end position="374"/>
    </location>
</feature>
<dbReference type="Pfam" id="PF00324">
    <property type="entry name" value="AA_permease"/>
    <property type="match status" value="1"/>
</dbReference>
<name>A0A223EJ33_9BACI</name>
<dbReference type="GO" id="GO:0016020">
    <property type="term" value="C:membrane"/>
    <property type="evidence" value="ECO:0007669"/>
    <property type="project" value="UniProtKB-SubCell"/>
</dbReference>
<dbReference type="Proteomes" id="UP000214618">
    <property type="component" value="Chromosome"/>
</dbReference>
<feature type="transmembrane region" description="Helical" evidence="5">
    <location>
        <begin position="12"/>
        <end position="35"/>
    </location>
</feature>
<evidence type="ECO:0000313" key="7">
    <source>
        <dbReference type="EMBL" id="ASS95257.1"/>
    </source>
</evidence>
<comment type="subcellular location">
    <subcellularLocation>
        <location evidence="1">Membrane</location>
        <topology evidence="1">Multi-pass membrane protein</topology>
    </subcellularLocation>
</comment>
<evidence type="ECO:0000259" key="6">
    <source>
        <dbReference type="Pfam" id="PF00324"/>
    </source>
</evidence>
<feature type="transmembrane region" description="Helical" evidence="5">
    <location>
        <begin position="87"/>
        <end position="114"/>
    </location>
</feature>
<keyword evidence="3 5" id="KW-1133">Transmembrane helix</keyword>
<dbReference type="GeneID" id="56474241"/>
<evidence type="ECO:0000256" key="5">
    <source>
        <dbReference type="SAM" id="Phobius"/>
    </source>
</evidence>